<dbReference type="EMBL" id="NXLX01000001">
    <property type="protein sequence ID" value="RDU74480.1"/>
    <property type="molecule type" value="Genomic_DNA"/>
</dbReference>
<accession>A0A3D8JAZ7</accession>
<evidence type="ECO:0000259" key="16">
    <source>
        <dbReference type="PROSITE" id="PS51208"/>
    </source>
</evidence>
<dbReference type="InterPro" id="IPR030396">
    <property type="entry name" value="Peptidase_S6_dom"/>
</dbReference>
<protein>
    <recommendedName>
        <fullName evidence="20">Autotransporter domain-containing protein</fullName>
    </recommendedName>
</protein>
<dbReference type="InterPro" id="IPR012332">
    <property type="entry name" value="Autotransporter_pectin_lyase_C"/>
</dbReference>
<dbReference type="PROSITE" id="PS51691">
    <property type="entry name" value="PEPTIDASE_S6"/>
    <property type="match status" value="1"/>
</dbReference>
<evidence type="ECO:0000256" key="15">
    <source>
        <dbReference type="ARBA" id="ARBA00023237"/>
    </source>
</evidence>
<evidence type="ECO:0000256" key="8">
    <source>
        <dbReference type="ARBA" id="ARBA00022692"/>
    </source>
</evidence>
<evidence type="ECO:0000259" key="17">
    <source>
        <dbReference type="PROSITE" id="PS51691"/>
    </source>
</evidence>
<dbReference type="Gene3D" id="2.40.128.130">
    <property type="entry name" value="Autotransporter beta-domain"/>
    <property type="match status" value="1"/>
</dbReference>
<evidence type="ECO:0000256" key="12">
    <source>
        <dbReference type="ARBA" id="ARBA00022825"/>
    </source>
</evidence>
<dbReference type="GO" id="GO:0006508">
    <property type="term" value="P:proteolysis"/>
    <property type="evidence" value="ECO:0007669"/>
    <property type="project" value="UniProtKB-KW"/>
</dbReference>
<feature type="domain" description="Autotransporter" evidence="16">
    <location>
        <begin position="883"/>
        <end position="1149"/>
    </location>
</feature>
<dbReference type="NCBIfam" id="TIGR01414">
    <property type="entry name" value="autotrans_barl"/>
    <property type="match status" value="1"/>
</dbReference>
<keyword evidence="13" id="KW-0472">Membrane</keyword>
<proteinExistence type="predicted"/>
<evidence type="ECO:0000256" key="5">
    <source>
        <dbReference type="ARBA" id="ARBA00022452"/>
    </source>
</evidence>
<dbReference type="GO" id="GO:0009986">
    <property type="term" value="C:cell surface"/>
    <property type="evidence" value="ECO:0007669"/>
    <property type="project" value="UniProtKB-SubCell"/>
</dbReference>
<dbReference type="SUPFAM" id="SSF51126">
    <property type="entry name" value="Pectin lyase-like"/>
    <property type="match status" value="1"/>
</dbReference>
<dbReference type="Pfam" id="PF02395">
    <property type="entry name" value="Peptidase_S6"/>
    <property type="match status" value="1"/>
</dbReference>
<feature type="domain" description="Peptidase S6" evidence="17">
    <location>
        <begin position="17"/>
        <end position="304"/>
    </location>
</feature>
<evidence type="ECO:0000313" key="18">
    <source>
        <dbReference type="EMBL" id="RDU74480.1"/>
    </source>
</evidence>
<keyword evidence="10" id="KW-0574">Periplasm</keyword>
<dbReference type="SUPFAM" id="SSF103515">
    <property type="entry name" value="Autotransporter"/>
    <property type="match status" value="1"/>
</dbReference>
<dbReference type="GO" id="GO:0005576">
    <property type="term" value="C:extracellular region"/>
    <property type="evidence" value="ECO:0007669"/>
    <property type="project" value="UniProtKB-SubCell"/>
</dbReference>
<dbReference type="OrthoDB" id="5318987at2"/>
<keyword evidence="19" id="KW-1185">Reference proteome</keyword>
<sequence length="1149" mass="127389">MKKILSISFIKSILIAGSVGDSFWYQDFLDFASNKGKFQANTPVQITSKDSNATIYLEKMIDFGVSNRSGQLMGEFANIGGSYVLTASHMIGASRRLIVSGSYLEFGGVRSRVIDSYNDLTDWWSGASGSGAYNANLRDFEVMRMDKINLNQKAEVLNKDFFSEKSGARQGFAYNGNINEVLNNPRYSLFVRSGTGMQGLNTNGSNKKIADANKFFTGGLVVDLKEYSYSTTQDGEIKSSAKNNNGSYKDFAISAGGGDSGSALYVYDNLTKEYYIIAVASWVSDGCSTTNDTYACSTTNYALINNALITKYKDVHTQILEETSFTINNNQFVDSKNTKITDTLDTITNSTTRLSKLKESKDYIFQKSSNITLQQNADLGASGLYFANNTNSSIKGNFTFVHAGVVIGEGATLTYEAITKQKDALVKMGEGKLIVTSSSPNGKLRIGQGEVEIQSNGTSFGSIYAINGAKITLTKNNQVNANYIYFGNGGATLELNGASLAFNTINANDINANIQNLKDSTISTITLNANNLYPQQIYHGQFNGNINLVINSDYVFDGNLKIKNLTSSKNITFQSHPTTHNYVTQANGYANIGDSNVYDSPTRASDRESRTFIFEDIQISNTSLNQSSDTTLQAKTITATTATINIGNSKIYLDKYDGENITSVQCINYCDRYDDYYTEFKYQAQLSETTIKNTNIILESNISLKNNSTINLNNAIFLGNISDDNTSNANFTDSISRGNIKVKNFSANNSTFILDITNNNRNIIESTNSASGANNTISINPTESLNDTKIPLAKLTNASALKKDFFAFETYNKSLSQLKPNITFDVQNSTYAWYLQKDNQGSYFQTSSNPQATKEIDNALNQGYFNYVMEWNNLFKRMGELRDEESKIGAWARIYGGRSSYLTDFKTNFYEIQLGNDAHLAFNNFEIFIGGLISTAIYQLSDKTQSSGNITSIGTGIYGSILFHNGIYIDTIFKYLFYKNNFNLNIDNGSEIIKIDANNNQYAFLGSIELGYRSKFHKNFYLEPQIELISGFLGKQTFKDNTSDIALYANSYIPLHLKTALFSGYNFNHFSLRGGIGGAIDLINNGTKIIQDAYTSTTYQGIKDSRMFLNLSTSYNFSTNTKLALEFERTFFGKLNIEYSFNLILRQAF</sequence>
<dbReference type="Proteomes" id="UP000256695">
    <property type="component" value="Unassembled WGS sequence"/>
</dbReference>
<name>A0A3D8JAZ7_9HELI</name>
<comment type="subcellular location">
    <subcellularLocation>
        <location evidence="3">Cell outer membrane</location>
        <topology evidence="3">Multi-pass membrane protein</topology>
    </subcellularLocation>
    <subcellularLocation>
        <location evidence="1">Cell surface</location>
    </subcellularLocation>
    <subcellularLocation>
        <location evidence="2">Periplasm</location>
    </subcellularLocation>
    <subcellularLocation>
        <location evidence="4">Secreted</location>
    </subcellularLocation>
</comment>
<evidence type="ECO:0008006" key="20">
    <source>
        <dbReference type="Google" id="ProtNLM"/>
    </source>
</evidence>
<dbReference type="GO" id="GO:0008236">
    <property type="term" value="F:serine-type peptidase activity"/>
    <property type="evidence" value="ECO:0007669"/>
    <property type="project" value="UniProtKB-KW"/>
</dbReference>
<evidence type="ECO:0000256" key="7">
    <source>
        <dbReference type="ARBA" id="ARBA00022670"/>
    </source>
</evidence>
<comment type="caution">
    <text evidence="18">The sequence shown here is derived from an EMBL/GenBank/DDBJ whole genome shotgun (WGS) entry which is preliminary data.</text>
</comment>
<evidence type="ECO:0000256" key="4">
    <source>
        <dbReference type="ARBA" id="ARBA00004613"/>
    </source>
</evidence>
<keyword evidence="15" id="KW-0998">Cell outer membrane</keyword>
<evidence type="ECO:0000256" key="10">
    <source>
        <dbReference type="ARBA" id="ARBA00022764"/>
    </source>
</evidence>
<evidence type="ECO:0000256" key="13">
    <source>
        <dbReference type="ARBA" id="ARBA00023136"/>
    </source>
</evidence>
<dbReference type="RefSeq" id="WP_115578189.1">
    <property type="nucleotide sequence ID" value="NZ_NXLX01000001.1"/>
</dbReference>
<keyword evidence="9" id="KW-0732">Signal</keyword>
<evidence type="ECO:0000256" key="9">
    <source>
        <dbReference type="ARBA" id="ARBA00022729"/>
    </source>
</evidence>
<dbReference type="Gene3D" id="2.40.10.120">
    <property type="match status" value="1"/>
</dbReference>
<dbReference type="InterPro" id="IPR006315">
    <property type="entry name" value="OM_autotransptr_brl_dom"/>
</dbReference>
<evidence type="ECO:0000256" key="2">
    <source>
        <dbReference type="ARBA" id="ARBA00004418"/>
    </source>
</evidence>
<gene>
    <name evidence="18" type="ORF">CQA57_00045</name>
</gene>
<dbReference type="Pfam" id="PF03797">
    <property type="entry name" value="Autotransporter"/>
    <property type="match status" value="1"/>
</dbReference>
<dbReference type="InterPro" id="IPR036709">
    <property type="entry name" value="Autotransporte_beta_dom_sf"/>
</dbReference>
<dbReference type="GO" id="GO:0042597">
    <property type="term" value="C:periplasmic space"/>
    <property type="evidence" value="ECO:0007669"/>
    <property type="project" value="UniProtKB-SubCell"/>
</dbReference>
<evidence type="ECO:0000256" key="6">
    <source>
        <dbReference type="ARBA" id="ARBA00022525"/>
    </source>
</evidence>
<dbReference type="SMART" id="SM00869">
    <property type="entry name" value="Autotransporter"/>
    <property type="match status" value="1"/>
</dbReference>
<keyword evidence="14" id="KW-0865">Zymogen</keyword>
<keyword evidence="8" id="KW-0812">Transmembrane</keyword>
<evidence type="ECO:0000256" key="11">
    <source>
        <dbReference type="ARBA" id="ARBA00022801"/>
    </source>
</evidence>
<keyword evidence="7" id="KW-0645">Protease</keyword>
<dbReference type="InterPro" id="IPR011050">
    <property type="entry name" value="Pectin_lyase_fold/virulence"/>
</dbReference>
<evidence type="ECO:0000256" key="14">
    <source>
        <dbReference type="ARBA" id="ARBA00023145"/>
    </source>
</evidence>
<dbReference type="GO" id="GO:0009279">
    <property type="term" value="C:cell outer membrane"/>
    <property type="evidence" value="ECO:0007669"/>
    <property type="project" value="UniProtKB-SubCell"/>
</dbReference>
<dbReference type="InterPro" id="IPR005546">
    <property type="entry name" value="Autotransporte_beta"/>
</dbReference>
<keyword evidence="12" id="KW-0720">Serine protease</keyword>
<keyword evidence="6" id="KW-0964">Secreted</keyword>
<keyword evidence="11" id="KW-0378">Hydrolase</keyword>
<dbReference type="GO" id="GO:0004175">
    <property type="term" value="F:endopeptidase activity"/>
    <property type="evidence" value="ECO:0007669"/>
    <property type="project" value="InterPro"/>
</dbReference>
<dbReference type="AlphaFoldDB" id="A0A3D8JAZ7"/>
<dbReference type="Gene3D" id="2.160.20.20">
    <property type="match status" value="1"/>
</dbReference>
<evidence type="ECO:0000256" key="3">
    <source>
        <dbReference type="ARBA" id="ARBA00004571"/>
    </source>
</evidence>
<reference evidence="18 19" key="1">
    <citation type="submission" date="2018-04" db="EMBL/GenBank/DDBJ databases">
        <title>Novel Campyloabacter and Helicobacter Species and Strains.</title>
        <authorList>
            <person name="Mannion A.J."/>
            <person name="Shen Z."/>
            <person name="Fox J.G."/>
        </authorList>
    </citation>
    <scope>NUCLEOTIDE SEQUENCE [LARGE SCALE GENOMIC DNA]</scope>
    <source>
        <strain evidence="18 19">MIT 04-9362</strain>
    </source>
</reference>
<evidence type="ECO:0000256" key="1">
    <source>
        <dbReference type="ARBA" id="ARBA00004241"/>
    </source>
</evidence>
<dbReference type="PROSITE" id="PS51208">
    <property type="entry name" value="AUTOTRANSPORTER"/>
    <property type="match status" value="1"/>
</dbReference>
<keyword evidence="5" id="KW-1134">Transmembrane beta strand</keyword>
<organism evidence="18 19">
    <name type="scientific">Helicobacter anseris</name>
    <dbReference type="NCBI Taxonomy" id="375926"/>
    <lineage>
        <taxon>Bacteria</taxon>
        <taxon>Pseudomonadati</taxon>
        <taxon>Campylobacterota</taxon>
        <taxon>Epsilonproteobacteria</taxon>
        <taxon>Campylobacterales</taxon>
        <taxon>Helicobacteraceae</taxon>
        <taxon>Helicobacter</taxon>
    </lineage>
</organism>
<evidence type="ECO:0000313" key="19">
    <source>
        <dbReference type="Proteomes" id="UP000256695"/>
    </source>
</evidence>